<accession>A0ABP5BNM0</accession>
<proteinExistence type="predicted"/>
<evidence type="ECO:0000313" key="1">
    <source>
        <dbReference type="EMBL" id="GAA1948604.1"/>
    </source>
</evidence>
<dbReference type="Proteomes" id="UP001499933">
    <property type="component" value="Unassembled WGS sequence"/>
</dbReference>
<dbReference type="EMBL" id="BAAAOG010000001">
    <property type="protein sequence ID" value="GAA1948604.1"/>
    <property type="molecule type" value="Genomic_DNA"/>
</dbReference>
<dbReference type="RefSeq" id="WP_344091452.1">
    <property type="nucleotide sequence ID" value="NZ_BAAAOG010000001.1"/>
</dbReference>
<keyword evidence="2" id="KW-1185">Reference proteome</keyword>
<sequence length="260" mass="29772">MLDGQTTIALVVALLGLVGVFGASIIAQFSSRNQQAREVLFGPARTFARDALNALATMRGITPPRPPTDGQAPHRNEQLIGDADDRTKRFAECEDAIDQIRVARADVRLVFLPRSLAAEYTRRVLLAERMAMEAAADYFRELAREDPANHQQWRLTRGRELRDQYTAWRASAYFNLDRFFDDVAARVRFPTWNPHRIPPRWDLDTPVTLNARLVDQENVWSDERLDAATYHTGLQRLDVIANRTDRTLGYLNSIQRRGRR</sequence>
<reference evidence="2" key="1">
    <citation type="journal article" date="2019" name="Int. J. Syst. Evol. Microbiol.">
        <title>The Global Catalogue of Microorganisms (GCM) 10K type strain sequencing project: providing services to taxonomists for standard genome sequencing and annotation.</title>
        <authorList>
            <consortium name="The Broad Institute Genomics Platform"/>
            <consortium name="The Broad Institute Genome Sequencing Center for Infectious Disease"/>
            <person name="Wu L."/>
            <person name="Ma J."/>
        </authorList>
    </citation>
    <scope>NUCLEOTIDE SEQUENCE [LARGE SCALE GENOMIC DNA]</scope>
    <source>
        <strain evidence="2">JCM 14901</strain>
    </source>
</reference>
<protein>
    <submittedName>
        <fullName evidence="1">Uncharacterized protein</fullName>
    </submittedName>
</protein>
<evidence type="ECO:0000313" key="2">
    <source>
        <dbReference type="Proteomes" id="UP001499933"/>
    </source>
</evidence>
<comment type="caution">
    <text evidence="1">The sequence shown here is derived from an EMBL/GenBank/DDBJ whole genome shotgun (WGS) entry which is preliminary data.</text>
</comment>
<gene>
    <name evidence="1" type="ORF">GCM10009776_08280</name>
</gene>
<organism evidence="1 2">
    <name type="scientific">Microbacterium deminutum</name>
    <dbReference type="NCBI Taxonomy" id="344164"/>
    <lineage>
        <taxon>Bacteria</taxon>
        <taxon>Bacillati</taxon>
        <taxon>Actinomycetota</taxon>
        <taxon>Actinomycetes</taxon>
        <taxon>Micrococcales</taxon>
        <taxon>Microbacteriaceae</taxon>
        <taxon>Microbacterium</taxon>
    </lineage>
</organism>
<name>A0ABP5BNM0_9MICO</name>